<name>A0ABQ5H745_9ASTR</name>
<dbReference type="PANTHER" id="PTHR46890">
    <property type="entry name" value="NON-LTR RETROLELEMENT REVERSE TRANSCRIPTASE-LIKE PROTEIN-RELATED"/>
    <property type="match status" value="1"/>
</dbReference>
<keyword evidence="1" id="KW-0505">Motor protein</keyword>
<keyword evidence="5" id="KW-0548">Nucleotidyltransferase</keyword>
<reference evidence="5" key="2">
    <citation type="submission" date="2022-01" db="EMBL/GenBank/DDBJ databases">
        <authorList>
            <person name="Yamashiro T."/>
            <person name="Shiraishi A."/>
            <person name="Satake H."/>
            <person name="Nakayama K."/>
        </authorList>
    </citation>
    <scope>NUCLEOTIDE SEQUENCE</scope>
</reference>
<keyword evidence="5" id="KW-0808">Transferase</keyword>
<dbReference type="GO" id="GO:0003964">
    <property type="term" value="F:RNA-directed DNA polymerase activity"/>
    <property type="evidence" value="ECO:0007669"/>
    <property type="project" value="UniProtKB-KW"/>
</dbReference>
<feature type="compositionally biased region" description="Basic and acidic residues" evidence="3">
    <location>
        <begin position="66"/>
        <end position="75"/>
    </location>
</feature>
<comment type="caution">
    <text evidence="5">The sequence shown here is derived from an EMBL/GenBank/DDBJ whole genome shotgun (WGS) entry which is preliminary data.</text>
</comment>
<dbReference type="PANTHER" id="PTHR46890:SF48">
    <property type="entry name" value="RNA-DIRECTED DNA POLYMERASE"/>
    <property type="match status" value="1"/>
</dbReference>
<dbReference type="Pfam" id="PF00225">
    <property type="entry name" value="Kinesin"/>
    <property type="match status" value="1"/>
</dbReference>
<evidence type="ECO:0000313" key="6">
    <source>
        <dbReference type="Proteomes" id="UP001151760"/>
    </source>
</evidence>
<sequence length="770" mass="88382">MSLAYRKLCVKAKHNVIINDMIKSIVKGHVFWIRVKELEPWTPDFNEELGDSSSSDEECGDDEEEQKSRNKESEFALAKETEIDHVFESSCMHFPPGFTPKAVNENVMEDNTKSNHQPKDNLHSSNGCSSSDKIRANCVLKIKPGGSILEVMDELIEALWGNLSLDYAFNPSVGFSGVEDTWKNSVFIKSDNIINLKKKLQALKTSIKLWSKEDKQRSNVSKLSIQSCLSDLDKMIDQGRGNEGLKDDLKRDMSYEEIKKAVSDYGTNKSPGPDDLDAKVVKDFHLIRLIGNMYKIIAKILANHLSLVISDLIRNVQSAFVSNRQILDGPFILNELFSWCKYKKIKAMIFKVVFEKDFDLVRWDYLDDILNKFGFGVKWRSWIQGFLNFVMGSILTSGSPTSEFQFYKGLKQGDPLSSFLFILIMESLHLSFKNIMNACRYKGIHIDDSLNMSHLFYADDTVFIDDIWLADLPLKQLYLRLYALENDIHVSIAIKLRDSTLISFFRRTPRGGVEEKFCLLAASTDSIILPGINDRWVWSLEASGDFLVKSARSYIEDFLLPMVDVPTRWIKAVPIKINIFAWRVCLEKLPTRLNLSLYGELELQDCHSYADWLCWFNNLRLSKGLKDVLEGVFYVMWWAIWKFHNQVLFRSSNPRLEFLFDEIVLLSYTWCSNRCKSDFAWVLGPTAKQKDLYEQAGIPIVNEVLEGFNCTIVSFGQTGTRETYTMEGANTWLLQHVTRTLVSKVGGSHTYASIIGSFRNLRHKNHEFID</sequence>
<keyword evidence="5" id="KW-0695">RNA-directed DNA polymerase</keyword>
<comment type="caution">
    <text evidence="2">Lacks conserved residue(s) required for the propagation of feature annotation.</text>
</comment>
<feature type="region of interest" description="Disordered" evidence="3">
    <location>
        <begin position="44"/>
        <end position="75"/>
    </location>
</feature>
<feature type="compositionally biased region" description="Acidic residues" evidence="3">
    <location>
        <begin position="45"/>
        <end position="65"/>
    </location>
</feature>
<evidence type="ECO:0000256" key="3">
    <source>
        <dbReference type="SAM" id="MobiDB-lite"/>
    </source>
</evidence>
<protein>
    <submittedName>
        <fullName evidence="5">RNA-directed DNA polymerase, eukaryota</fullName>
    </submittedName>
</protein>
<keyword evidence="6" id="KW-1185">Reference proteome</keyword>
<evidence type="ECO:0000256" key="1">
    <source>
        <dbReference type="ARBA" id="ARBA00023175"/>
    </source>
</evidence>
<dbReference type="InterPro" id="IPR036961">
    <property type="entry name" value="Kinesin_motor_dom_sf"/>
</dbReference>
<accession>A0ABQ5H745</accession>
<evidence type="ECO:0000259" key="4">
    <source>
        <dbReference type="PROSITE" id="PS50067"/>
    </source>
</evidence>
<dbReference type="Gene3D" id="3.40.850.10">
    <property type="entry name" value="Kinesin motor domain"/>
    <property type="match status" value="1"/>
</dbReference>
<reference evidence="5" key="1">
    <citation type="journal article" date="2022" name="Int. J. Mol. Sci.">
        <title>Draft Genome of Tanacetum Coccineum: Genomic Comparison of Closely Related Tanacetum-Family Plants.</title>
        <authorList>
            <person name="Yamashiro T."/>
            <person name="Shiraishi A."/>
            <person name="Nakayama K."/>
            <person name="Satake H."/>
        </authorList>
    </citation>
    <scope>NUCLEOTIDE SEQUENCE</scope>
</reference>
<evidence type="ECO:0000313" key="5">
    <source>
        <dbReference type="EMBL" id="GJT83455.1"/>
    </source>
</evidence>
<dbReference type="Pfam" id="PF00078">
    <property type="entry name" value="RVT_1"/>
    <property type="match status" value="1"/>
</dbReference>
<comment type="similarity">
    <text evidence="2">Belongs to the TRAFAC class myosin-kinesin ATPase superfamily. Kinesin family.</text>
</comment>
<dbReference type="SUPFAM" id="SSF52540">
    <property type="entry name" value="P-loop containing nucleoside triphosphate hydrolases"/>
    <property type="match status" value="1"/>
</dbReference>
<evidence type="ECO:0000256" key="2">
    <source>
        <dbReference type="PROSITE-ProRule" id="PRU00283"/>
    </source>
</evidence>
<gene>
    <name evidence="5" type="ORF">Tco_1057797</name>
</gene>
<dbReference type="Proteomes" id="UP001151760">
    <property type="component" value="Unassembled WGS sequence"/>
</dbReference>
<dbReference type="InterPro" id="IPR001752">
    <property type="entry name" value="Kinesin_motor_dom"/>
</dbReference>
<dbReference type="InterPro" id="IPR052343">
    <property type="entry name" value="Retrotransposon-Effector_Assoc"/>
</dbReference>
<proteinExistence type="inferred from homology"/>
<feature type="domain" description="Kinesin motor" evidence="4">
    <location>
        <begin position="644"/>
        <end position="770"/>
    </location>
</feature>
<dbReference type="InterPro" id="IPR027417">
    <property type="entry name" value="P-loop_NTPase"/>
</dbReference>
<organism evidence="5 6">
    <name type="scientific">Tanacetum coccineum</name>
    <dbReference type="NCBI Taxonomy" id="301880"/>
    <lineage>
        <taxon>Eukaryota</taxon>
        <taxon>Viridiplantae</taxon>
        <taxon>Streptophyta</taxon>
        <taxon>Embryophyta</taxon>
        <taxon>Tracheophyta</taxon>
        <taxon>Spermatophyta</taxon>
        <taxon>Magnoliopsida</taxon>
        <taxon>eudicotyledons</taxon>
        <taxon>Gunneridae</taxon>
        <taxon>Pentapetalae</taxon>
        <taxon>asterids</taxon>
        <taxon>campanulids</taxon>
        <taxon>Asterales</taxon>
        <taxon>Asteraceae</taxon>
        <taxon>Asteroideae</taxon>
        <taxon>Anthemideae</taxon>
        <taxon>Anthemidinae</taxon>
        <taxon>Tanacetum</taxon>
    </lineage>
</organism>
<dbReference type="PROSITE" id="PS50067">
    <property type="entry name" value="KINESIN_MOTOR_2"/>
    <property type="match status" value="1"/>
</dbReference>
<dbReference type="EMBL" id="BQNB010019264">
    <property type="protein sequence ID" value="GJT83455.1"/>
    <property type="molecule type" value="Genomic_DNA"/>
</dbReference>
<dbReference type="InterPro" id="IPR000477">
    <property type="entry name" value="RT_dom"/>
</dbReference>